<accession>A0A5P2C7B5</accession>
<dbReference type="AlphaFoldDB" id="A0A5P2C7B5"/>
<sequence>MRQPSLVFRSFSGPRSGDRAFCARAATVRSIHAVIGGEVVFGTSIAEGALAYDTTAPAGARCPNLPTTASRCSG</sequence>
<proteinExistence type="predicted"/>
<evidence type="ECO:0000313" key="1">
    <source>
        <dbReference type="EMBL" id="QES38584.1"/>
    </source>
</evidence>
<name>A0A5P2C7B5_STRVZ</name>
<dbReference type="Proteomes" id="UP000322927">
    <property type="component" value="Chromosome"/>
</dbReference>
<dbReference type="EMBL" id="CP029192">
    <property type="protein sequence ID" value="QES38584.1"/>
    <property type="molecule type" value="Genomic_DNA"/>
</dbReference>
<gene>
    <name evidence="1" type="ORF">DEJ48_38880</name>
</gene>
<reference evidence="1 2" key="1">
    <citation type="submission" date="2018-05" db="EMBL/GenBank/DDBJ databases">
        <title>Streptomyces venezuelae.</title>
        <authorList>
            <person name="Kim W."/>
            <person name="Lee N."/>
            <person name="Cho B.-K."/>
        </authorList>
    </citation>
    <scope>NUCLEOTIDE SEQUENCE [LARGE SCALE GENOMIC DNA]</scope>
    <source>
        <strain evidence="1 2">ATCC 14584</strain>
    </source>
</reference>
<organism evidence="1 2">
    <name type="scientific">Streptomyces venezuelae</name>
    <dbReference type="NCBI Taxonomy" id="54571"/>
    <lineage>
        <taxon>Bacteria</taxon>
        <taxon>Bacillati</taxon>
        <taxon>Actinomycetota</taxon>
        <taxon>Actinomycetes</taxon>
        <taxon>Kitasatosporales</taxon>
        <taxon>Streptomycetaceae</taxon>
        <taxon>Streptomyces</taxon>
    </lineage>
</organism>
<evidence type="ECO:0000313" key="2">
    <source>
        <dbReference type="Proteomes" id="UP000322927"/>
    </source>
</evidence>
<protein>
    <submittedName>
        <fullName evidence="1">Uncharacterized protein</fullName>
    </submittedName>
</protein>